<proteinExistence type="predicted"/>
<sequence>MYKMLKDKNKINKSHMLQRKENGPFFILTKFGTGSIHTKIILGINLYLDRMKTMPATKNIFEEICLKKGLTNITITYST</sequence>
<name>A0A0V0IST6_SOLCH</name>
<dbReference type="AlphaFoldDB" id="A0A0V0IST6"/>
<accession>A0A0V0IST6</accession>
<dbReference type="EMBL" id="GEDG01002859">
    <property type="protein sequence ID" value="JAP35539.1"/>
    <property type="molecule type" value="Transcribed_RNA"/>
</dbReference>
<reference evidence="1" key="1">
    <citation type="submission" date="2015-12" db="EMBL/GenBank/DDBJ databases">
        <title>Gene expression during late stages of embryo sac development: a critical building block for successful pollen-pistil interactions.</title>
        <authorList>
            <person name="Liu Y."/>
            <person name="Joly V."/>
            <person name="Sabar M."/>
            <person name="Matton D.P."/>
        </authorList>
    </citation>
    <scope>NUCLEOTIDE SEQUENCE</scope>
</reference>
<organism evidence="1">
    <name type="scientific">Solanum chacoense</name>
    <name type="common">Chaco potato</name>
    <dbReference type="NCBI Taxonomy" id="4108"/>
    <lineage>
        <taxon>Eukaryota</taxon>
        <taxon>Viridiplantae</taxon>
        <taxon>Streptophyta</taxon>
        <taxon>Embryophyta</taxon>
        <taxon>Tracheophyta</taxon>
        <taxon>Spermatophyta</taxon>
        <taxon>Magnoliopsida</taxon>
        <taxon>eudicotyledons</taxon>
        <taxon>Gunneridae</taxon>
        <taxon>Pentapetalae</taxon>
        <taxon>asterids</taxon>
        <taxon>lamiids</taxon>
        <taxon>Solanales</taxon>
        <taxon>Solanaceae</taxon>
        <taxon>Solanoideae</taxon>
        <taxon>Solaneae</taxon>
        <taxon>Solanum</taxon>
    </lineage>
</organism>
<protein>
    <submittedName>
        <fullName evidence="1">Putative ovule protein</fullName>
    </submittedName>
</protein>
<evidence type="ECO:0000313" key="1">
    <source>
        <dbReference type="EMBL" id="JAP35539.1"/>
    </source>
</evidence>